<evidence type="ECO:0000313" key="3">
    <source>
        <dbReference type="EMBL" id="MFD2706501.1"/>
    </source>
</evidence>
<protein>
    <submittedName>
        <fullName evidence="3">Helix-turn-helix domain-containing protein</fullName>
    </submittedName>
</protein>
<reference evidence="4" key="1">
    <citation type="journal article" date="2019" name="Int. J. Syst. Evol. Microbiol.">
        <title>The Global Catalogue of Microorganisms (GCM) 10K type strain sequencing project: providing services to taxonomists for standard genome sequencing and annotation.</title>
        <authorList>
            <consortium name="The Broad Institute Genomics Platform"/>
            <consortium name="The Broad Institute Genome Sequencing Center for Infectious Disease"/>
            <person name="Wu L."/>
            <person name="Ma J."/>
        </authorList>
    </citation>
    <scope>NUCLEOTIDE SEQUENCE [LARGE SCALE GENOMIC DNA]</scope>
    <source>
        <strain evidence="4">KCTC 33792</strain>
    </source>
</reference>
<proteinExistence type="inferred from homology"/>
<accession>A0ABW5T3Y5</accession>
<comment type="caution">
    <text evidence="3">The sequence shown here is derived from an EMBL/GenBank/DDBJ whole genome shotgun (WGS) entry which is preliminary data.</text>
</comment>
<dbReference type="InterPro" id="IPR042070">
    <property type="entry name" value="PucR_C-HTH_sf"/>
</dbReference>
<sequence length="544" mass="62514">MPESMESNWEYLLHITRTMTSIHTIEDVLSTITKAAFELMADSDTVILYLHDDTTGYLHFVEGLGVRKDRLEHVAFSPEESLTGHCFRTKTPYLCTREEMQAFMTSMKPSNKKWFQEAVYHREIKSSIAVPLVYHDQCLGVLVVNNFETEMPFTINDRNQMQIMADHSAIAIMNSRLIQSLKEKNQLLNSSLSIHKDFTRLVLEGAGPGRLLQKLEQILEQSVHFYEAEDPLPPEGEDTLYSIVHSKEYIGCLELEQPLSSLSEIQQSALEHGATALALEMLKARAIHDKELSLREEWFEKLLTDDPLYQIETLTRQMGWDTIDTFQVMVIEGRNHPLWEVDRTMVKHQVLQKVEQLASSFGVPSFVVPKGIQVIMVMPAKGEKLLHTITHQLQKTLRVYADMAAGIGRETPLETVRYSFQEAKEAVAFAKAGTSGPVVRYSDLGFERFFEKLDRKSLTVFVEDKLGPLLHGSPPLYDTLRTYISCNQNHKETSDRLHIHPNTLYYRLNKIQQQLQLDFSKEKDWMDVRLAVDISQWNGRDPQK</sequence>
<dbReference type="SUPFAM" id="SSF55781">
    <property type="entry name" value="GAF domain-like"/>
    <property type="match status" value="1"/>
</dbReference>
<dbReference type="Gene3D" id="1.10.10.2840">
    <property type="entry name" value="PucR C-terminal helix-turn-helix domain"/>
    <property type="match status" value="1"/>
</dbReference>
<dbReference type="RefSeq" id="WP_380713820.1">
    <property type="nucleotide sequence ID" value="NZ_JBHUML010000005.1"/>
</dbReference>
<dbReference type="Proteomes" id="UP001597520">
    <property type="component" value="Unassembled WGS sequence"/>
</dbReference>
<dbReference type="Pfam" id="PF17853">
    <property type="entry name" value="GGDEF_2"/>
    <property type="match status" value="1"/>
</dbReference>
<comment type="similarity">
    <text evidence="1">Belongs to the CdaR family.</text>
</comment>
<name>A0ABW5T3Y5_9BACI</name>
<dbReference type="InterPro" id="IPR029016">
    <property type="entry name" value="GAF-like_dom_sf"/>
</dbReference>
<dbReference type="InterPro" id="IPR041522">
    <property type="entry name" value="CdaR_GGDEF"/>
</dbReference>
<dbReference type="SMART" id="SM00065">
    <property type="entry name" value="GAF"/>
    <property type="match status" value="1"/>
</dbReference>
<organism evidence="3 4">
    <name type="scientific">Salibacterium lacus</name>
    <dbReference type="NCBI Taxonomy" id="1898109"/>
    <lineage>
        <taxon>Bacteria</taxon>
        <taxon>Bacillati</taxon>
        <taxon>Bacillota</taxon>
        <taxon>Bacilli</taxon>
        <taxon>Bacillales</taxon>
        <taxon>Bacillaceae</taxon>
    </lineage>
</organism>
<dbReference type="InterPro" id="IPR025736">
    <property type="entry name" value="PucR_C-HTH_dom"/>
</dbReference>
<keyword evidence="4" id="KW-1185">Reference proteome</keyword>
<dbReference type="EMBL" id="JBHUML010000005">
    <property type="protein sequence ID" value="MFD2706501.1"/>
    <property type="molecule type" value="Genomic_DNA"/>
</dbReference>
<evidence type="ECO:0000313" key="4">
    <source>
        <dbReference type="Proteomes" id="UP001597520"/>
    </source>
</evidence>
<dbReference type="Pfam" id="PF13556">
    <property type="entry name" value="HTH_30"/>
    <property type="match status" value="1"/>
</dbReference>
<dbReference type="PANTHER" id="PTHR33744">
    <property type="entry name" value="CARBOHYDRATE DIACID REGULATOR"/>
    <property type="match status" value="1"/>
</dbReference>
<dbReference type="Gene3D" id="3.30.450.40">
    <property type="match status" value="1"/>
</dbReference>
<dbReference type="InterPro" id="IPR051448">
    <property type="entry name" value="CdaR-like_regulators"/>
</dbReference>
<gene>
    <name evidence="3" type="ORF">ACFSUB_13620</name>
</gene>
<dbReference type="InterPro" id="IPR003018">
    <property type="entry name" value="GAF"/>
</dbReference>
<evidence type="ECO:0000259" key="2">
    <source>
        <dbReference type="SMART" id="SM00065"/>
    </source>
</evidence>
<evidence type="ECO:0000256" key="1">
    <source>
        <dbReference type="ARBA" id="ARBA00006754"/>
    </source>
</evidence>
<dbReference type="Pfam" id="PF13185">
    <property type="entry name" value="GAF_2"/>
    <property type="match status" value="1"/>
</dbReference>
<dbReference type="PANTHER" id="PTHR33744:SF1">
    <property type="entry name" value="DNA-BINDING TRANSCRIPTIONAL ACTIVATOR ADER"/>
    <property type="match status" value="1"/>
</dbReference>
<feature type="domain" description="GAF" evidence="2">
    <location>
        <begin position="24"/>
        <end position="182"/>
    </location>
</feature>